<keyword evidence="1" id="KW-0812">Transmembrane</keyword>
<protein>
    <submittedName>
        <fullName evidence="2">Uncharacterized protein</fullName>
    </submittedName>
</protein>
<proteinExistence type="predicted"/>
<name>A0A168FUS2_9MICO</name>
<sequence length="61" mass="6651">MDTFWAVIAGLIPSIGVGLLFWLAMRKIIRADRNERAALEREMHAAPVAVEGNADANSSAR</sequence>
<dbReference type="EMBL" id="CP014209">
    <property type="protein sequence ID" value="ANC32546.1"/>
    <property type="molecule type" value="Genomic_DNA"/>
</dbReference>
<dbReference type="RefSeq" id="WP_068203810.1">
    <property type="nucleotide sequence ID" value="NZ_CP014209.1"/>
</dbReference>
<organism evidence="2 3">
    <name type="scientific">Isoptericola dokdonensis DS-3</name>
    <dbReference type="NCBI Taxonomy" id="1300344"/>
    <lineage>
        <taxon>Bacteria</taxon>
        <taxon>Bacillati</taxon>
        <taxon>Actinomycetota</taxon>
        <taxon>Actinomycetes</taxon>
        <taxon>Micrococcales</taxon>
        <taxon>Promicromonosporaceae</taxon>
        <taxon>Isoptericola</taxon>
    </lineage>
</organism>
<evidence type="ECO:0000313" key="3">
    <source>
        <dbReference type="Proteomes" id="UP000076794"/>
    </source>
</evidence>
<keyword evidence="1" id="KW-0472">Membrane</keyword>
<dbReference type="Proteomes" id="UP000076794">
    <property type="component" value="Chromosome"/>
</dbReference>
<gene>
    <name evidence="2" type="ORF">I598_3030</name>
</gene>
<evidence type="ECO:0000313" key="2">
    <source>
        <dbReference type="EMBL" id="ANC32546.1"/>
    </source>
</evidence>
<reference evidence="2 3" key="1">
    <citation type="submission" date="2016-01" db="EMBL/GenBank/DDBJ databases">
        <title>Complete genome sequence of a soil Actinobacterium, Isoptericola dokdonensis DS-3.</title>
        <authorList>
            <person name="Kwon S.-K."/>
            <person name="Kim J.F."/>
        </authorList>
    </citation>
    <scope>NUCLEOTIDE SEQUENCE [LARGE SCALE GENOMIC DNA]</scope>
    <source>
        <strain evidence="2 3">DS-3</strain>
    </source>
</reference>
<evidence type="ECO:0000256" key="1">
    <source>
        <dbReference type="SAM" id="Phobius"/>
    </source>
</evidence>
<dbReference type="AlphaFoldDB" id="A0A168FUS2"/>
<dbReference type="KEGG" id="ido:I598_3030"/>
<dbReference type="OrthoDB" id="4807612at2"/>
<keyword evidence="3" id="KW-1185">Reference proteome</keyword>
<dbReference type="PATRIC" id="fig|1300344.3.peg.3049"/>
<feature type="transmembrane region" description="Helical" evidence="1">
    <location>
        <begin position="6"/>
        <end position="25"/>
    </location>
</feature>
<keyword evidence="1" id="KW-1133">Transmembrane helix</keyword>
<accession>A0A168FUS2</accession>
<dbReference type="STRING" id="1300344.I598_3030"/>